<keyword evidence="2" id="KW-1185">Reference proteome</keyword>
<dbReference type="Proteomes" id="UP001479436">
    <property type="component" value="Unassembled WGS sequence"/>
</dbReference>
<name>A0ABR2WBE8_9FUNG</name>
<reference evidence="1 2" key="1">
    <citation type="submission" date="2023-04" db="EMBL/GenBank/DDBJ databases">
        <title>Genome of Basidiobolus ranarum AG-B5.</title>
        <authorList>
            <person name="Stajich J.E."/>
            <person name="Carter-House D."/>
            <person name="Gryganskyi A."/>
        </authorList>
    </citation>
    <scope>NUCLEOTIDE SEQUENCE [LARGE SCALE GENOMIC DNA]</scope>
    <source>
        <strain evidence="1 2">AG-B5</strain>
    </source>
</reference>
<gene>
    <name evidence="1" type="ORF">K7432_000345</name>
</gene>
<proteinExistence type="predicted"/>
<evidence type="ECO:0000313" key="2">
    <source>
        <dbReference type="Proteomes" id="UP001479436"/>
    </source>
</evidence>
<sequence>MSDRVIDNHPLGESCLHYSSQSLTDPENEVHVDLDEGVGLLEEGKLFRILCRNIDDLENIESMDFFIFGTPLETVETLRNRIQDVLQEKVCSLRNILDEPLILEANLVAAGFVNEDVLFYRLADSSLCSEQERDIRVNIRGHATCTMSFQGSQPLHEIYKTLQEKYPNSLKALDICDVVLRVDERVVVGEDLFSTLEGCSTLYVEAIGYAGMNGYFKQTRLVDDPIRYIFNLLVTVITLGLFVCPQSQSSSLKPWRWSRSSRVWLYLTFVFTLAQACVTIKVTSNPTGIISLIVVGNLLQAVLRVKELQ</sequence>
<dbReference type="EMBL" id="JASJQH010006881">
    <property type="protein sequence ID" value="KAK9729380.1"/>
    <property type="molecule type" value="Genomic_DNA"/>
</dbReference>
<accession>A0ABR2WBE8</accession>
<organism evidence="1 2">
    <name type="scientific">Basidiobolus ranarum</name>
    <dbReference type="NCBI Taxonomy" id="34480"/>
    <lineage>
        <taxon>Eukaryota</taxon>
        <taxon>Fungi</taxon>
        <taxon>Fungi incertae sedis</taxon>
        <taxon>Zoopagomycota</taxon>
        <taxon>Entomophthoromycotina</taxon>
        <taxon>Basidiobolomycetes</taxon>
        <taxon>Basidiobolales</taxon>
        <taxon>Basidiobolaceae</taxon>
        <taxon>Basidiobolus</taxon>
    </lineage>
</organism>
<protein>
    <submittedName>
        <fullName evidence="1">Uncharacterized protein</fullName>
    </submittedName>
</protein>
<evidence type="ECO:0000313" key="1">
    <source>
        <dbReference type="EMBL" id="KAK9729380.1"/>
    </source>
</evidence>
<comment type="caution">
    <text evidence="1">The sequence shown here is derived from an EMBL/GenBank/DDBJ whole genome shotgun (WGS) entry which is preliminary data.</text>
</comment>